<dbReference type="PANTHER" id="PTHR43177:SF3">
    <property type="entry name" value="PROTEIN NRFC HOMOLOG"/>
    <property type="match status" value="1"/>
</dbReference>
<dbReference type="InterPro" id="IPR006311">
    <property type="entry name" value="TAT_signal"/>
</dbReference>
<keyword evidence="1" id="KW-0004">4Fe-4S</keyword>
<keyword evidence="4" id="KW-0411">Iron-sulfur</keyword>
<keyword evidence="2" id="KW-0479">Metal-binding</keyword>
<dbReference type="NCBIfam" id="NF045797">
    <property type="entry name" value="DsrO"/>
    <property type="match status" value="1"/>
</dbReference>
<name>A0A450YHX0_9GAMM</name>
<dbReference type="AlphaFoldDB" id="A0A450YHX0"/>
<dbReference type="InterPro" id="IPR050954">
    <property type="entry name" value="ET_IronSulfur_Cluster-Binding"/>
</dbReference>
<keyword evidence="3" id="KW-0408">Iron</keyword>
<dbReference type="PANTHER" id="PTHR43177">
    <property type="entry name" value="PROTEIN NRFC"/>
    <property type="match status" value="1"/>
</dbReference>
<evidence type="ECO:0000313" key="7">
    <source>
        <dbReference type="EMBL" id="VFK46297.1"/>
    </source>
</evidence>
<dbReference type="Gene3D" id="3.30.70.20">
    <property type="match status" value="2"/>
</dbReference>
<dbReference type="Pfam" id="PF13247">
    <property type="entry name" value="Fer4_11"/>
    <property type="match status" value="1"/>
</dbReference>
<dbReference type="PROSITE" id="PS51318">
    <property type="entry name" value="TAT"/>
    <property type="match status" value="1"/>
</dbReference>
<organism evidence="6">
    <name type="scientific">Candidatus Kentrum sp. SD</name>
    <dbReference type="NCBI Taxonomy" id="2126332"/>
    <lineage>
        <taxon>Bacteria</taxon>
        <taxon>Pseudomonadati</taxon>
        <taxon>Pseudomonadota</taxon>
        <taxon>Gammaproteobacteria</taxon>
        <taxon>Candidatus Kentrum</taxon>
    </lineage>
</organism>
<sequence length="264" mass="28948">MNDFLGDKVINDKQDKLSGPESVVGRRGFLGILGAAVVTVAPGVSLLGLAEARSVEQPAGDDQRWGMLIDVNKCVHGCDECVTACGKENALLHHGRPETDVQWIRKVTIRDPQSEQRASLPLMCQHCRYPPCVDVCPTGASFQRADGVVLVDKHICIGCRYCMMACPYKARSFVHEPIDNQRPHSPRGKGTVEACTLCVHRIDGGGVVRLPACVDACATKGNNAIVFGDLKDPNSQIYKELKRYPTMELRGDMRLEPSVRYFGI</sequence>
<evidence type="ECO:0000313" key="8">
    <source>
        <dbReference type="EMBL" id="VFK79983.1"/>
    </source>
</evidence>
<dbReference type="EMBL" id="CAADHB010000077">
    <property type="protein sequence ID" value="VFK79983.1"/>
    <property type="molecule type" value="Genomic_DNA"/>
</dbReference>
<dbReference type="GO" id="GO:0046872">
    <property type="term" value="F:metal ion binding"/>
    <property type="evidence" value="ECO:0007669"/>
    <property type="project" value="UniProtKB-KW"/>
</dbReference>
<evidence type="ECO:0000259" key="5">
    <source>
        <dbReference type="PROSITE" id="PS51379"/>
    </source>
</evidence>
<evidence type="ECO:0000256" key="1">
    <source>
        <dbReference type="ARBA" id="ARBA00022485"/>
    </source>
</evidence>
<dbReference type="InterPro" id="IPR017896">
    <property type="entry name" value="4Fe4S_Fe-S-bd"/>
</dbReference>
<dbReference type="PROSITE" id="PS00198">
    <property type="entry name" value="4FE4S_FER_1"/>
    <property type="match status" value="1"/>
</dbReference>
<dbReference type="EMBL" id="CAADFR010000085">
    <property type="protein sequence ID" value="VFK41136.1"/>
    <property type="molecule type" value="Genomic_DNA"/>
</dbReference>
<evidence type="ECO:0000256" key="4">
    <source>
        <dbReference type="ARBA" id="ARBA00023014"/>
    </source>
</evidence>
<feature type="domain" description="4Fe-4S ferredoxin-type" evidence="5">
    <location>
        <begin position="147"/>
        <end position="176"/>
    </location>
</feature>
<protein>
    <submittedName>
        <fullName evidence="6">Prokaryotic molybdopterin-containing oxidoreductase family, iron-sulfur binding subunit</fullName>
    </submittedName>
</protein>
<accession>A0A450YHX0</accession>
<evidence type="ECO:0000256" key="2">
    <source>
        <dbReference type="ARBA" id="ARBA00022723"/>
    </source>
</evidence>
<dbReference type="GO" id="GO:0051539">
    <property type="term" value="F:4 iron, 4 sulfur cluster binding"/>
    <property type="evidence" value="ECO:0007669"/>
    <property type="project" value="UniProtKB-KW"/>
</dbReference>
<reference evidence="6" key="1">
    <citation type="submission" date="2019-02" db="EMBL/GenBank/DDBJ databases">
        <authorList>
            <person name="Gruber-Vodicka R. H."/>
            <person name="Seah K. B. B."/>
        </authorList>
    </citation>
    <scope>NUCLEOTIDE SEQUENCE</scope>
    <source>
        <strain evidence="8">BECK_S127</strain>
        <strain evidence="7">BECK_S1320</strain>
        <strain evidence="6">BECK_S1321</strain>
    </source>
</reference>
<gene>
    <name evidence="8" type="ORF">BECKSD772D_GA0070982_107715</name>
    <name evidence="7" type="ORF">BECKSD772E_GA0070983_107015</name>
    <name evidence="6" type="ORF">BECKSD772F_GA0070984_108512</name>
</gene>
<feature type="domain" description="4Fe-4S ferredoxin-type" evidence="5">
    <location>
        <begin position="65"/>
        <end position="96"/>
    </location>
</feature>
<dbReference type="InterPro" id="IPR054822">
    <property type="entry name" value="DsrO-like"/>
</dbReference>
<dbReference type="CDD" id="cd10551">
    <property type="entry name" value="PsrB"/>
    <property type="match status" value="1"/>
</dbReference>
<proteinExistence type="predicted"/>
<evidence type="ECO:0000313" key="6">
    <source>
        <dbReference type="EMBL" id="VFK41136.1"/>
    </source>
</evidence>
<dbReference type="SUPFAM" id="SSF54862">
    <property type="entry name" value="4Fe-4S ferredoxins"/>
    <property type="match status" value="1"/>
</dbReference>
<evidence type="ECO:0000256" key="3">
    <source>
        <dbReference type="ARBA" id="ARBA00023004"/>
    </source>
</evidence>
<dbReference type="EMBL" id="CAADFU010000070">
    <property type="protein sequence ID" value="VFK46297.1"/>
    <property type="molecule type" value="Genomic_DNA"/>
</dbReference>
<dbReference type="InterPro" id="IPR017900">
    <property type="entry name" value="4Fe4S_Fe_S_CS"/>
</dbReference>
<dbReference type="PROSITE" id="PS51379">
    <property type="entry name" value="4FE4S_FER_2"/>
    <property type="match status" value="2"/>
</dbReference>